<dbReference type="InterPro" id="IPR013761">
    <property type="entry name" value="SAM/pointed_sf"/>
</dbReference>
<evidence type="ECO:0000313" key="2">
    <source>
        <dbReference type="Ensembl" id="ENSPMEP00000008192.1"/>
    </source>
</evidence>
<dbReference type="PANTHER" id="PTHR16155:SF20">
    <property type="entry name" value="STERILE ALPHA MOTIF DOMAIN-CONTAINING PROTEIN 9-LIKE"/>
    <property type="match status" value="1"/>
</dbReference>
<reference evidence="2" key="2">
    <citation type="submission" date="2025-09" db="UniProtKB">
        <authorList>
            <consortium name="Ensembl"/>
        </authorList>
    </citation>
    <scope>IDENTIFICATION</scope>
</reference>
<name>A0A3B3WZE9_9TELE</name>
<dbReference type="GO" id="GO:0005737">
    <property type="term" value="C:cytoplasm"/>
    <property type="evidence" value="ECO:0007669"/>
    <property type="project" value="TreeGrafter"/>
</dbReference>
<keyword evidence="3" id="KW-1185">Reference proteome</keyword>
<feature type="domain" description="SAM" evidence="1">
    <location>
        <begin position="5"/>
        <end position="51"/>
    </location>
</feature>
<reference evidence="2" key="1">
    <citation type="submission" date="2025-08" db="UniProtKB">
        <authorList>
            <consortium name="Ensembl"/>
        </authorList>
    </citation>
    <scope>IDENTIFICATION</scope>
</reference>
<dbReference type="InterPro" id="IPR001660">
    <property type="entry name" value="SAM"/>
</dbReference>
<dbReference type="PROSITE" id="PS50105">
    <property type="entry name" value="SAM_DOMAIN"/>
    <property type="match status" value="1"/>
</dbReference>
<proteinExistence type="predicted"/>
<sequence>DVNDWSKSHVRDWALRLKGLDVSTADLLFEEKICGPSLLLLDKSDLTERGVKLGPAKLIIHARDELISENPTSSSDKPGKPSKPYPFGRYHDAFRYVEGSVLDVPESGASDFIEPCHEFKGFHQTPEENQLEKFTTDVIRFAAACMNSRTNGTIHFGIGDKQDKQDYVHGQVVGVTVNDKEKYLEGLKKAIDDYFEYKHKDAAQMCIKPPRFV</sequence>
<evidence type="ECO:0000313" key="3">
    <source>
        <dbReference type="Proteomes" id="UP000261480"/>
    </source>
</evidence>
<protein>
    <recommendedName>
        <fullName evidence="1">SAM domain-containing protein</fullName>
    </recommendedName>
</protein>
<accession>A0A3B3WZE9</accession>
<dbReference type="AlphaFoldDB" id="A0A3B3WZE9"/>
<dbReference type="PANTHER" id="PTHR16155">
    <property type="entry name" value="DED DOMAIN-CONTAINING PROTEIN"/>
    <property type="match status" value="1"/>
</dbReference>
<dbReference type="Gene3D" id="1.10.150.50">
    <property type="entry name" value="Transcription Factor, Ets-1"/>
    <property type="match status" value="1"/>
</dbReference>
<organism evidence="2 3">
    <name type="scientific">Poecilia mexicana</name>
    <dbReference type="NCBI Taxonomy" id="48701"/>
    <lineage>
        <taxon>Eukaryota</taxon>
        <taxon>Metazoa</taxon>
        <taxon>Chordata</taxon>
        <taxon>Craniata</taxon>
        <taxon>Vertebrata</taxon>
        <taxon>Euteleostomi</taxon>
        <taxon>Actinopterygii</taxon>
        <taxon>Neopterygii</taxon>
        <taxon>Teleostei</taxon>
        <taxon>Neoteleostei</taxon>
        <taxon>Acanthomorphata</taxon>
        <taxon>Ovalentaria</taxon>
        <taxon>Atherinomorphae</taxon>
        <taxon>Cyprinodontiformes</taxon>
        <taxon>Poeciliidae</taxon>
        <taxon>Poeciliinae</taxon>
        <taxon>Poecilia</taxon>
    </lineage>
</organism>
<dbReference type="Proteomes" id="UP000261480">
    <property type="component" value="Unplaced"/>
</dbReference>
<dbReference type="SUPFAM" id="SSF47769">
    <property type="entry name" value="SAM/Pointed domain"/>
    <property type="match status" value="1"/>
</dbReference>
<evidence type="ECO:0000259" key="1">
    <source>
        <dbReference type="PROSITE" id="PS50105"/>
    </source>
</evidence>
<dbReference type="STRING" id="48701.ENSPMEP00000008192"/>
<dbReference type="Ensembl" id="ENSPMET00000002859.1">
    <property type="protein sequence ID" value="ENSPMEP00000008192.1"/>
    <property type="gene ID" value="ENSPMEG00000009902.1"/>
</dbReference>